<dbReference type="Proteomes" id="UP000076078">
    <property type="component" value="Unassembled WGS sequence"/>
</dbReference>
<organism evidence="1 2">
    <name type="scientific">Tieghemostelium lacteum</name>
    <name type="common">Slime mold</name>
    <name type="synonym">Dictyostelium lacteum</name>
    <dbReference type="NCBI Taxonomy" id="361077"/>
    <lineage>
        <taxon>Eukaryota</taxon>
        <taxon>Amoebozoa</taxon>
        <taxon>Evosea</taxon>
        <taxon>Eumycetozoa</taxon>
        <taxon>Dictyostelia</taxon>
        <taxon>Dictyosteliales</taxon>
        <taxon>Raperosteliaceae</taxon>
        <taxon>Tieghemostelium</taxon>
    </lineage>
</organism>
<accession>A0A151ZJM4</accession>
<dbReference type="AlphaFoldDB" id="A0A151ZJM4"/>
<reference evidence="1 2" key="1">
    <citation type="submission" date="2015-12" db="EMBL/GenBank/DDBJ databases">
        <title>Dictyostelia acquired genes for synthesis and detection of signals that induce cell-type specialization by lateral gene transfer from prokaryotes.</title>
        <authorList>
            <person name="Gloeckner G."/>
            <person name="Schaap P."/>
        </authorList>
    </citation>
    <scope>NUCLEOTIDE SEQUENCE [LARGE SCALE GENOMIC DNA]</scope>
    <source>
        <strain evidence="1 2">TK</strain>
    </source>
</reference>
<proteinExistence type="predicted"/>
<evidence type="ECO:0000313" key="2">
    <source>
        <dbReference type="Proteomes" id="UP000076078"/>
    </source>
</evidence>
<gene>
    <name evidence="1" type="ORF">DLAC_04395</name>
</gene>
<dbReference type="InParanoid" id="A0A151ZJM4"/>
<sequence>MNSNPSLPMYIVIKILKHLYSYFFKEELSIKFLKLISLVSKDFKDKIVPLIRKNITKHVYNIESLKLCLNKLVPISLDLGYDFHLNDEELINEYSKEAYDCIRGNLESLYLGYNVISKYSSKLFVPSSENLKNLSVIFGKQDIISSDDTKELPKSVDNLSCDFLGDLQSSESGEITIDLDGLLQPLENLNRISLRILKPAAVNFNFDPLKNLKYLVSLSLNARNIHQYTILLITRELEHLNSLSIFAELDYREISSMILSILSENNKLLFFKLKPKTYTCNIDSVIEGLNRNTKLLDLHIISDGPFRKCKPTLKLTNTTLQKTNIKALYRQWKVTSSIHTIYIDSNELILNSLLFKYIKIYHTNIKVMHIEGPGNISTVYEILKLNSPNLKTLVYGSDILLTETDDIAQFESHFYESLKINKYIQNLTISTSLTSPPLCQFLKDFHHPSLTDLSMNRITFWDNLESLTESLILNRNLQSIELLELYDIPETPLDQSTYLKLICSVLEQNHNIQHLRISSPGTSNLTKSDFNHFKKVLENNISHIFSIHFINNNENILNDIALEYFIETSLK</sequence>
<name>A0A151ZJM4_TIELA</name>
<evidence type="ECO:0000313" key="1">
    <source>
        <dbReference type="EMBL" id="KYQ94115.1"/>
    </source>
</evidence>
<dbReference type="EMBL" id="LODT01000022">
    <property type="protein sequence ID" value="KYQ94115.1"/>
    <property type="molecule type" value="Genomic_DNA"/>
</dbReference>
<keyword evidence="2" id="KW-1185">Reference proteome</keyword>
<comment type="caution">
    <text evidence="1">The sequence shown here is derived from an EMBL/GenBank/DDBJ whole genome shotgun (WGS) entry which is preliminary data.</text>
</comment>
<protein>
    <submittedName>
        <fullName evidence="1">Uncharacterized protein</fullName>
    </submittedName>
</protein>